<evidence type="ECO:0000256" key="2">
    <source>
        <dbReference type="ARBA" id="ARBA00022448"/>
    </source>
</evidence>
<dbReference type="PANTHER" id="PTHR43266">
    <property type="entry name" value="MACROLIDE-EFFLUX PROTEIN"/>
    <property type="match status" value="1"/>
</dbReference>
<comment type="caution">
    <text evidence="9">The sequence shown here is derived from an EMBL/GenBank/DDBJ whole genome shotgun (WGS) entry which is preliminary data.</text>
</comment>
<organism evidence="9 10">
    <name type="scientific">Anaerosolibacter carboniphilus</name>
    <dbReference type="NCBI Taxonomy" id="1417629"/>
    <lineage>
        <taxon>Bacteria</taxon>
        <taxon>Bacillati</taxon>
        <taxon>Bacillota</taxon>
        <taxon>Clostridia</taxon>
        <taxon>Peptostreptococcales</taxon>
        <taxon>Thermotaleaceae</taxon>
        <taxon>Anaerosolibacter</taxon>
    </lineage>
</organism>
<dbReference type="GO" id="GO:0022857">
    <property type="term" value="F:transmembrane transporter activity"/>
    <property type="evidence" value="ECO:0007669"/>
    <property type="project" value="InterPro"/>
</dbReference>
<feature type="transmembrane region" description="Helical" evidence="7">
    <location>
        <begin position="261"/>
        <end position="279"/>
    </location>
</feature>
<dbReference type="PANTHER" id="PTHR43266:SF2">
    <property type="entry name" value="MAJOR FACILITATOR SUPERFAMILY (MFS) PROFILE DOMAIN-CONTAINING PROTEIN"/>
    <property type="match status" value="1"/>
</dbReference>
<dbReference type="EMBL" id="JACHEN010000020">
    <property type="protein sequence ID" value="MBB6217104.1"/>
    <property type="molecule type" value="Genomic_DNA"/>
</dbReference>
<evidence type="ECO:0000256" key="6">
    <source>
        <dbReference type="ARBA" id="ARBA00023136"/>
    </source>
</evidence>
<proteinExistence type="predicted"/>
<evidence type="ECO:0000256" key="4">
    <source>
        <dbReference type="ARBA" id="ARBA00022692"/>
    </source>
</evidence>
<feature type="transmembrane region" description="Helical" evidence="7">
    <location>
        <begin position="360"/>
        <end position="383"/>
    </location>
</feature>
<dbReference type="PROSITE" id="PS50850">
    <property type="entry name" value="MFS"/>
    <property type="match status" value="1"/>
</dbReference>
<feature type="transmembrane region" description="Helical" evidence="7">
    <location>
        <begin position="107"/>
        <end position="128"/>
    </location>
</feature>
<dbReference type="GO" id="GO:0005886">
    <property type="term" value="C:plasma membrane"/>
    <property type="evidence" value="ECO:0007669"/>
    <property type="project" value="UniProtKB-SubCell"/>
</dbReference>
<dbReference type="Pfam" id="PF07690">
    <property type="entry name" value="MFS_1"/>
    <property type="match status" value="1"/>
</dbReference>
<dbReference type="AlphaFoldDB" id="A0A841KTS5"/>
<keyword evidence="2" id="KW-0813">Transport</keyword>
<dbReference type="Proteomes" id="UP000579281">
    <property type="component" value="Unassembled WGS sequence"/>
</dbReference>
<keyword evidence="4 7" id="KW-0812">Transmembrane</keyword>
<evidence type="ECO:0000256" key="5">
    <source>
        <dbReference type="ARBA" id="ARBA00022989"/>
    </source>
</evidence>
<feature type="transmembrane region" description="Helical" evidence="7">
    <location>
        <begin position="172"/>
        <end position="192"/>
    </location>
</feature>
<evidence type="ECO:0000313" key="9">
    <source>
        <dbReference type="EMBL" id="MBB6217104.1"/>
    </source>
</evidence>
<dbReference type="SUPFAM" id="SSF103473">
    <property type="entry name" value="MFS general substrate transporter"/>
    <property type="match status" value="1"/>
</dbReference>
<dbReference type="Gene3D" id="1.20.1250.20">
    <property type="entry name" value="MFS general substrate transporter like domains"/>
    <property type="match status" value="1"/>
</dbReference>
<feature type="transmembrane region" description="Helical" evidence="7">
    <location>
        <begin position="46"/>
        <end position="65"/>
    </location>
</feature>
<protein>
    <submittedName>
        <fullName evidence="9">MFS family permease</fullName>
    </submittedName>
</protein>
<feature type="transmembrane region" description="Helical" evidence="7">
    <location>
        <begin position="149"/>
        <end position="166"/>
    </location>
</feature>
<feature type="domain" description="Major facilitator superfamily (MFS) profile" evidence="8">
    <location>
        <begin position="9"/>
        <end position="414"/>
    </location>
</feature>
<feature type="transmembrane region" description="Helical" evidence="7">
    <location>
        <begin position="12"/>
        <end position="34"/>
    </location>
</feature>
<keyword evidence="5 7" id="KW-1133">Transmembrane helix</keyword>
<dbReference type="InterPro" id="IPR011701">
    <property type="entry name" value="MFS"/>
</dbReference>
<dbReference type="InterPro" id="IPR020846">
    <property type="entry name" value="MFS_dom"/>
</dbReference>
<comment type="subcellular location">
    <subcellularLocation>
        <location evidence="1">Cell membrane</location>
        <topology evidence="1">Multi-pass membrane protein</topology>
    </subcellularLocation>
</comment>
<feature type="transmembrane region" description="Helical" evidence="7">
    <location>
        <begin position="322"/>
        <end position="348"/>
    </location>
</feature>
<dbReference type="CDD" id="cd06173">
    <property type="entry name" value="MFS_MefA_like"/>
    <property type="match status" value="1"/>
</dbReference>
<evidence type="ECO:0000256" key="1">
    <source>
        <dbReference type="ARBA" id="ARBA00004651"/>
    </source>
</evidence>
<evidence type="ECO:0000313" key="10">
    <source>
        <dbReference type="Proteomes" id="UP000579281"/>
    </source>
</evidence>
<evidence type="ECO:0000256" key="3">
    <source>
        <dbReference type="ARBA" id="ARBA00022475"/>
    </source>
</evidence>
<reference evidence="9 10" key="1">
    <citation type="submission" date="2020-08" db="EMBL/GenBank/DDBJ databases">
        <title>Genomic Encyclopedia of Type Strains, Phase IV (KMG-IV): sequencing the most valuable type-strain genomes for metagenomic binning, comparative biology and taxonomic classification.</title>
        <authorList>
            <person name="Goeker M."/>
        </authorList>
    </citation>
    <scope>NUCLEOTIDE SEQUENCE [LARGE SCALE GENOMIC DNA]</scope>
    <source>
        <strain evidence="9 10">DSM 103526</strain>
    </source>
</reference>
<feature type="transmembrane region" description="Helical" evidence="7">
    <location>
        <begin position="224"/>
        <end position="249"/>
    </location>
</feature>
<sequence>MMSTLKNKNFSLILSGKLVSLLGNAIYHISLIWYVLSLPGEQNGKMLTWIMVLGLAPAVAFGGFIGGFVDRYDKKKLIVRSDILSGITVLLLAFLMDQQLLKPIHLLIATCILSISTSTLSIAVRSIIPEILTEGELQAANASNQFIERLTSLLGLLFGGILISFLSVNTIFLLNGISFLISAICEMFIQYASKANLEYHTRTHSAFRDDFQQTFRFLFQNKDILTLMFVFTFVNLLWDPLFMIVVPYVLKTNFAITPIEFGAVEAALGLGFCLAAIYFSKRPGFLQHHAVLFYSIMGVNTLISLFAIPIMFYTFFSSIKYISIYFVVMLMIAGFFSASLNIAVATHLQKIIPQNLRGKFYGVSTSIGQGLIPLSSVVMGSFIGKVHSYIFFVISCALVYMVLLFVPAVSRLTKHLYEIKQHQEPSRLS</sequence>
<keyword evidence="6 7" id="KW-0472">Membrane</keyword>
<evidence type="ECO:0000256" key="7">
    <source>
        <dbReference type="SAM" id="Phobius"/>
    </source>
</evidence>
<evidence type="ECO:0000259" key="8">
    <source>
        <dbReference type="PROSITE" id="PS50850"/>
    </source>
</evidence>
<keyword evidence="3" id="KW-1003">Cell membrane</keyword>
<keyword evidence="10" id="KW-1185">Reference proteome</keyword>
<dbReference type="InterPro" id="IPR036259">
    <property type="entry name" value="MFS_trans_sf"/>
</dbReference>
<accession>A0A841KTS5</accession>
<feature type="transmembrane region" description="Helical" evidence="7">
    <location>
        <begin position="77"/>
        <end position="95"/>
    </location>
</feature>
<gene>
    <name evidence="9" type="ORF">HNQ80_003210</name>
</gene>
<feature type="transmembrane region" description="Helical" evidence="7">
    <location>
        <begin position="291"/>
        <end position="316"/>
    </location>
</feature>
<name>A0A841KTS5_9FIRM</name>
<feature type="transmembrane region" description="Helical" evidence="7">
    <location>
        <begin position="389"/>
        <end position="410"/>
    </location>
</feature>